<feature type="chain" id="PRO_5045458425" evidence="1">
    <location>
        <begin position="28"/>
        <end position="476"/>
    </location>
</feature>
<reference evidence="5" key="1">
    <citation type="journal article" date="2019" name="Int. J. Syst. Evol. Microbiol.">
        <title>The Global Catalogue of Microorganisms (GCM) 10K type strain sequencing project: providing services to taxonomists for standard genome sequencing and annotation.</title>
        <authorList>
            <consortium name="The Broad Institute Genomics Platform"/>
            <consortium name="The Broad Institute Genome Sequencing Center for Infectious Disease"/>
            <person name="Wu L."/>
            <person name="Ma J."/>
        </authorList>
    </citation>
    <scope>NUCLEOTIDE SEQUENCE [LARGE SCALE GENOMIC DNA]</scope>
    <source>
        <strain evidence="5">KACC 12597</strain>
    </source>
</reference>
<evidence type="ECO:0000313" key="4">
    <source>
        <dbReference type="EMBL" id="MFD2111359.1"/>
    </source>
</evidence>
<dbReference type="InterPro" id="IPR037221">
    <property type="entry name" value="H-type_lectin_dom_sf"/>
</dbReference>
<dbReference type="PANTHER" id="PTHR36842:SF1">
    <property type="entry name" value="PROTEIN TOLB"/>
    <property type="match status" value="1"/>
</dbReference>
<dbReference type="PROSITE" id="PS50853">
    <property type="entry name" value="FN3"/>
    <property type="match status" value="1"/>
</dbReference>
<dbReference type="CDD" id="cd00063">
    <property type="entry name" value="FN3"/>
    <property type="match status" value="1"/>
</dbReference>
<feature type="signal peptide" evidence="1">
    <location>
        <begin position="1"/>
        <end position="27"/>
    </location>
</feature>
<dbReference type="Pfam" id="PF18911">
    <property type="entry name" value="PKD_4"/>
    <property type="match status" value="1"/>
</dbReference>
<keyword evidence="5" id="KW-1185">Reference proteome</keyword>
<feature type="domain" description="PKD" evidence="2">
    <location>
        <begin position="108"/>
        <end position="176"/>
    </location>
</feature>
<organism evidence="4 5">
    <name type="scientific">Thiorhodococcus fuscus</name>
    <dbReference type="NCBI Taxonomy" id="527200"/>
    <lineage>
        <taxon>Bacteria</taxon>
        <taxon>Pseudomonadati</taxon>
        <taxon>Pseudomonadota</taxon>
        <taxon>Gammaproteobacteria</taxon>
        <taxon>Chromatiales</taxon>
        <taxon>Chromatiaceae</taxon>
        <taxon>Thiorhodococcus</taxon>
    </lineage>
</organism>
<dbReference type="SMART" id="SM00089">
    <property type="entry name" value="PKD"/>
    <property type="match status" value="1"/>
</dbReference>
<dbReference type="Gene3D" id="2.60.40.10">
    <property type="entry name" value="Immunoglobulins"/>
    <property type="match status" value="2"/>
</dbReference>
<dbReference type="EMBL" id="JBHUHX010000011">
    <property type="protein sequence ID" value="MFD2111359.1"/>
    <property type="molecule type" value="Genomic_DNA"/>
</dbReference>
<dbReference type="SUPFAM" id="SSF49299">
    <property type="entry name" value="PKD domain"/>
    <property type="match status" value="1"/>
</dbReference>
<dbReference type="InterPro" id="IPR003961">
    <property type="entry name" value="FN3_dom"/>
</dbReference>
<evidence type="ECO:0000313" key="5">
    <source>
        <dbReference type="Proteomes" id="UP001597337"/>
    </source>
</evidence>
<accession>A0ABW4Y6S8</accession>
<evidence type="ECO:0000259" key="2">
    <source>
        <dbReference type="PROSITE" id="PS50093"/>
    </source>
</evidence>
<dbReference type="InterPro" id="IPR035986">
    <property type="entry name" value="PKD_dom_sf"/>
</dbReference>
<comment type="caution">
    <text evidence="4">The sequence shown here is derived from an EMBL/GenBank/DDBJ whole genome shotgun (WGS) entry which is preliminary data.</text>
</comment>
<dbReference type="PANTHER" id="PTHR36842">
    <property type="entry name" value="PROTEIN TOLB HOMOLOG"/>
    <property type="match status" value="1"/>
</dbReference>
<evidence type="ECO:0000256" key="1">
    <source>
        <dbReference type="SAM" id="SignalP"/>
    </source>
</evidence>
<dbReference type="InterPro" id="IPR022409">
    <property type="entry name" value="PKD/Chitinase_dom"/>
</dbReference>
<dbReference type="Proteomes" id="UP001597337">
    <property type="component" value="Unassembled WGS sequence"/>
</dbReference>
<dbReference type="Gene3D" id="2.60.40.2080">
    <property type="match status" value="1"/>
</dbReference>
<dbReference type="CDD" id="cd00146">
    <property type="entry name" value="PKD"/>
    <property type="match status" value="1"/>
</dbReference>
<keyword evidence="1" id="KW-0732">Signal</keyword>
<sequence>MKSGSNRFQTRFAAAFLLFCFSALAHAGSVNLEWDAVVDERVDHYEVAYGASSGKYDANLVLTGTSVSVSGLSAGSTYYLAVRACDKLKVYCSEYSNEVVAQIPSLGPKADFTASVVSGVAPLTVTFVDQSEGQVSSVSWDFGDGATSRASTAVHTYTVAGTYTVKLKATGAGGSSQEIKSSLIKVTAPVVSDNGSGSDDSAGSDNGFDDAMASLPLETGEVEVDSDWSWVSFRRTFIDPVVIVKGISANDADPAVIRIENVSPDGFSMRVQEWGYLDGVHDPETVTYLVMERGRHQLPNGVWVEAGSVETNVTKAFQYQSFSSAFGSAPVVFASVVTFTGKQAVAARLKDIDSRGFYIGMREEEANDQVHWPERLDYIAWEPSSGVIDGLKYEVGTTDNAVTDSVYELPFGVTFDNAPMFVADMQTTDGGDTAGVRWTGFEAEFVDLWVQEEQSRDAEMAHTTEVVGYFAAEIQE</sequence>
<dbReference type="InterPro" id="IPR036116">
    <property type="entry name" value="FN3_sf"/>
</dbReference>
<dbReference type="InterPro" id="IPR013783">
    <property type="entry name" value="Ig-like_fold"/>
</dbReference>
<dbReference type="SUPFAM" id="SSF49265">
    <property type="entry name" value="Fibronectin type III"/>
    <property type="match status" value="1"/>
</dbReference>
<feature type="domain" description="Fibronectin type-III" evidence="3">
    <location>
        <begin position="15"/>
        <end position="106"/>
    </location>
</feature>
<gene>
    <name evidence="4" type="ORF">ACFSJC_05845</name>
</gene>
<evidence type="ECO:0000259" key="3">
    <source>
        <dbReference type="PROSITE" id="PS50853"/>
    </source>
</evidence>
<dbReference type="RefSeq" id="WP_386024546.1">
    <property type="nucleotide sequence ID" value="NZ_JBHUHX010000011.1"/>
</dbReference>
<name>A0ABW4Y6S8_9GAMM</name>
<protein>
    <submittedName>
        <fullName evidence="4">PKD domain-containing protein</fullName>
    </submittedName>
</protein>
<dbReference type="InterPro" id="IPR000601">
    <property type="entry name" value="PKD_dom"/>
</dbReference>
<proteinExistence type="predicted"/>
<dbReference type="PROSITE" id="PS50093">
    <property type="entry name" value="PKD"/>
    <property type="match status" value="1"/>
</dbReference>
<dbReference type="Pfam" id="PF00041">
    <property type="entry name" value="fn3"/>
    <property type="match status" value="1"/>
</dbReference>